<protein>
    <submittedName>
        <fullName evidence="1">Putative glycolate oxidase</fullName>
    </submittedName>
</protein>
<evidence type="ECO:0000313" key="1">
    <source>
        <dbReference type="EMBL" id="BAR54010.1"/>
    </source>
</evidence>
<sequence>MSARGRDAAEDGLVEGAAQDLCRPRLALFAAGEFAQSQPLLRKLLERFAGISARRALPAFRNDVLAPPAEAVRPESGREVVLFADTFNRIYERENLDAALRVLAATSQSPELDRRSSCFTRATATALCRPAPAGSHK</sequence>
<dbReference type="AlphaFoldDB" id="A0A0E3VSJ3"/>
<evidence type="ECO:0000313" key="2">
    <source>
        <dbReference type="Proteomes" id="UP000063308"/>
    </source>
</evidence>
<gene>
    <name evidence="1" type="ORF">NK6_825</name>
</gene>
<dbReference type="Proteomes" id="UP000063308">
    <property type="component" value="Chromosome"/>
</dbReference>
<reference evidence="1 2" key="1">
    <citation type="submission" date="2014-11" db="EMBL/GenBank/DDBJ databases">
        <title>Symbiosis island explosion on the genome of extra-slow-growing strains of soybean bradyrhizobia with massive insertion sequences.</title>
        <authorList>
            <person name="Iida T."/>
            <person name="Minamisawa K."/>
        </authorList>
    </citation>
    <scope>NUCLEOTIDE SEQUENCE [LARGE SCALE GENOMIC DNA]</scope>
    <source>
        <strain evidence="1 2">NK6</strain>
    </source>
</reference>
<name>A0A0E3VSJ3_9BRAD</name>
<proteinExistence type="predicted"/>
<organism evidence="1 2">
    <name type="scientific">Bradyrhizobium diazoefficiens</name>
    <dbReference type="NCBI Taxonomy" id="1355477"/>
    <lineage>
        <taxon>Bacteria</taxon>
        <taxon>Pseudomonadati</taxon>
        <taxon>Pseudomonadota</taxon>
        <taxon>Alphaproteobacteria</taxon>
        <taxon>Hyphomicrobiales</taxon>
        <taxon>Nitrobacteraceae</taxon>
        <taxon>Bradyrhizobium</taxon>
    </lineage>
</organism>
<accession>A0A0E3VSJ3</accession>
<dbReference type="EMBL" id="AP014685">
    <property type="protein sequence ID" value="BAR54010.1"/>
    <property type="molecule type" value="Genomic_DNA"/>
</dbReference>